<name>A0A0F9PAI6_9ZZZZ</name>
<dbReference type="AlphaFoldDB" id="A0A0F9PAI6"/>
<organism evidence="1">
    <name type="scientific">marine sediment metagenome</name>
    <dbReference type="NCBI Taxonomy" id="412755"/>
    <lineage>
        <taxon>unclassified sequences</taxon>
        <taxon>metagenomes</taxon>
        <taxon>ecological metagenomes</taxon>
    </lineage>
</organism>
<reference evidence="1" key="1">
    <citation type="journal article" date="2015" name="Nature">
        <title>Complex archaea that bridge the gap between prokaryotes and eukaryotes.</title>
        <authorList>
            <person name="Spang A."/>
            <person name="Saw J.H."/>
            <person name="Jorgensen S.L."/>
            <person name="Zaremba-Niedzwiedzka K."/>
            <person name="Martijn J."/>
            <person name="Lind A.E."/>
            <person name="van Eijk R."/>
            <person name="Schleper C."/>
            <person name="Guy L."/>
            <person name="Ettema T.J."/>
        </authorList>
    </citation>
    <scope>NUCLEOTIDE SEQUENCE</scope>
</reference>
<gene>
    <name evidence="1" type="ORF">LCGC14_1162430</name>
</gene>
<evidence type="ECO:0000313" key="1">
    <source>
        <dbReference type="EMBL" id="KKM97995.1"/>
    </source>
</evidence>
<proteinExistence type="predicted"/>
<protein>
    <submittedName>
        <fullName evidence="1">Uncharacterized protein</fullName>
    </submittedName>
</protein>
<sequence length="136" mass="15769">MAEIKEYNMLLCPFCHHHIASTYVKNYEYSINEDSNEITIECPKCEKSIILPLCPYLEEFYSCSHFLGCVIPYDIPQFCPASQYNTSDHANSVTKKMVENFKKQVFCVLLHKKIMNFDSPENIVIVKMDKPVSKSD</sequence>
<dbReference type="EMBL" id="LAZR01005681">
    <property type="protein sequence ID" value="KKM97995.1"/>
    <property type="molecule type" value="Genomic_DNA"/>
</dbReference>
<comment type="caution">
    <text evidence="1">The sequence shown here is derived from an EMBL/GenBank/DDBJ whole genome shotgun (WGS) entry which is preliminary data.</text>
</comment>
<accession>A0A0F9PAI6</accession>